<evidence type="ECO:0000256" key="2">
    <source>
        <dbReference type="ARBA" id="ARBA00023054"/>
    </source>
</evidence>
<dbReference type="Proteomes" id="UP001176940">
    <property type="component" value="Unassembled WGS sequence"/>
</dbReference>
<evidence type="ECO:0000313" key="7">
    <source>
        <dbReference type="Proteomes" id="UP001176940"/>
    </source>
</evidence>
<dbReference type="PANTHER" id="PTHR23239:SF207">
    <property type="entry name" value="KERATIN, TYPE I CYTOSKELETAL 24"/>
    <property type="match status" value="1"/>
</dbReference>
<dbReference type="Pfam" id="PF00038">
    <property type="entry name" value="Filament"/>
    <property type="match status" value="1"/>
</dbReference>
<feature type="domain" description="IF rod" evidence="5">
    <location>
        <begin position="99"/>
        <end position="411"/>
    </location>
</feature>
<keyword evidence="2 4" id="KW-0175">Coiled coil</keyword>
<dbReference type="InterPro" id="IPR002957">
    <property type="entry name" value="Keratin_I"/>
</dbReference>
<reference evidence="6" key="1">
    <citation type="submission" date="2023-07" db="EMBL/GenBank/DDBJ databases">
        <authorList>
            <person name="Stuckert A."/>
        </authorList>
    </citation>
    <scope>NUCLEOTIDE SEQUENCE</scope>
</reference>
<dbReference type="EMBL" id="CAUEEQ010078557">
    <property type="protein sequence ID" value="CAJ0967750.1"/>
    <property type="molecule type" value="Genomic_DNA"/>
</dbReference>
<name>A0ABN9MLU7_9NEOB</name>
<dbReference type="SUPFAM" id="SSF64593">
    <property type="entry name" value="Intermediate filament protein, coiled coil region"/>
    <property type="match status" value="2"/>
</dbReference>
<comment type="caution">
    <text evidence="6">The sequence shown here is derived from an EMBL/GenBank/DDBJ whole genome shotgun (WGS) entry which is preliminary data.</text>
</comment>
<evidence type="ECO:0000259" key="5">
    <source>
        <dbReference type="PROSITE" id="PS51842"/>
    </source>
</evidence>
<dbReference type="InterPro" id="IPR039008">
    <property type="entry name" value="IF_rod_dom"/>
</dbReference>
<sequence>MSYQKSSASSRVSVGGGGYGTAICSFLGNSGGACGAAGYGGSQSGGVSAGYGGAGAFGGSLSGGAAFGSNLISAGGFGGGFGGGVSGGFGGDSLLSGDEKGTMQNLNDRLATYLSKVRALEDANADLESKIKEWYEKHNKDNKPNRDYSKYFNIIEDLKKQIQVATVDNARVILQVDNARLAADDFKIKYENELCLRQSVEADINGLRRVLDDLNLSKCDLESQIENLTEELMSLKKNHEEEMKSFQGVTGELTVEMKAAPGVDLTEILNNMRSDYEELAEKNRRDAEAQFNEACKALKKEISSGAEQIQSSKSEITDLKRSVQALDIELQAAQAMKKSLENSLAETEGNYCVQLGKIQEKISILELQLCEVRTDMERQGLEYDQLLDIKTRLEKEIETYRCLLEGESSKVQTSPPVSKESVKSRKVKTIVEEYVNGRVVSQQVKEHEEKI</sequence>
<dbReference type="PROSITE" id="PS00226">
    <property type="entry name" value="IF_ROD_1"/>
    <property type="match status" value="1"/>
</dbReference>
<dbReference type="PANTHER" id="PTHR23239">
    <property type="entry name" value="INTERMEDIATE FILAMENT"/>
    <property type="match status" value="1"/>
</dbReference>
<feature type="coiled-coil region" evidence="4">
    <location>
        <begin position="269"/>
        <end position="350"/>
    </location>
</feature>
<accession>A0ABN9MLU7</accession>
<feature type="coiled-coil region" evidence="4">
    <location>
        <begin position="103"/>
        <end position="137"/>
    </location>
</feature>
<dbReference type="SMART" id="SM01391">
    <property type="entry name" value="Filament"/>
    <property type="match status" value="1"/>
</dbReference>
<dbReference type="Gene3D" id="1.20.5.1160">
    <property type="entry name" value="Vasodilator-stimulated phosphoprotein"/>
    <property type="match status" value="1"/>
</dbReference>
<dbReference type="PROSITE" id="PS51257">
    <property type="entry name" value="PROKAR_LIPOPROTEIN"/>
    <property type="match status" value="1"/>
</dbReference>
<dbReference type="PROSITE" id="PS51842">
    <property type="entry name" value="IF_ROD_2"/>
    <property type="match status" value="1"/>
</dbReference>
<evidence type="ECO:0000256" key="1">
    <source>
        <dbReference type="ARBA" id="ARBA00022754"/>
    </source>
</evidence>
<gene>
    <name evidence="6" type="ORF">RIMI_LOCUS22454726</name>
</gene>
<dbReference type="Gene3D" id="1.20.5.500">
    <property type="entry name" value="Single helix bin"/>
    <property type="match status" value="1"/>
</dbReference>
<keyword evidence="7" id="KW-1185">Reference proteome</keyword>
<keyword evidence="1 3" id="KW-0403">Intermediate filament</keyword>
<evidence type="ECO:0000256" key="4">
    <source>
        <dbReference type="SAM" id="Coils"/>
    </source>
</evidence>
<comment type="similarity">
    <text evidence="3">Belongs to the intermediate filament family.</text>
</comment>
<proteinExistence type="inferred from homology"/>
<organism evidence="6 7">
    <name type="scientific">Ranitomeya imitator</name>
    <name type="common">mimic poison frog</name>
    <dbReference type="NCBI Taxonomy" id="111125"/>
    <lineage>
        <taxon>Eukaryota</taxon>
        <taxon>Metazoa</taxon>
        <taxon>Chordata</taxon>
        <taxon>Craniata</taxon>
        <taxon>Vertebrata</taxon>
        <taxon>Euteleostomi</taxon>
        <taxon>Amphibia</taxon>
        <taxon>Batrachia</taxon>
        <taxon>Anura</taxon>
        <taxon>Neobatrachia</taxon>
        <taxon>Hyloidea</taxon>
        <taxon>Dendrobatidae</taxon>
        <taxon>Dendrobatinae</taxon>
        <taxon>Ranitomeya</taxon>
    </lineage>
</organism>
<evidence type="ECO:0000256" key="3">
    <source>
        <dbReference type="RuleBase" id="RU000685"/>
    </source>
</evidence>
<evidence type="ECO:0000313" key="6">
    <source>
        <dbReference type="EMBL" id="CAJ0967750.1"/>
    </source>
</evidence>
<protein>
    <recommendedName>
        <fullName evidence="5">IF rod domain-containing protein</fullName>
    </recommendedName>
</protein>
<dbReference type="PRINTS" id="PR01248">
    <property type="entry name" value="TYPE1KERATIN"/>
</dbReference>
<dbReference type="Gene3D" id="1.20.5.170">
    <property type="match status" value="1"/>
</dbReference>
<feature type="coiled-coil region" evidence="4">
    <location>
        <begin position="218"/>
        <end position="245"/>
    </location>
</feature>
<dbReference type="InterPro" id="IPR018039">
    <property type="entry name" value="IF_conserved"/>
</dbReference>